<dbReference type="PANTHER" id="PTHR13939">
    <property type="entry name" value="NICOTINAMIDE-NUCLEOTIDE AMIDOHYDROLASE PNCC"/>
    <property type="match status" value="1"/>
</dbReference>
<dbReference type="NCBIfam" id="TIGR00177">
    <property type="entry name" value="molyb_syn"/>
    <property type="match status" value="1"/>
</dbReference>
<dbReference type="PANTHER" id="PTHR13939:SF0">
    <property type="entry name" value="NMN AMIDOHYDROLASE-LIKE PROTEIN YFAY"/>
    <property type="match status" value="1"/>
</dbReference>
<feature type="non-terminal residue" evidence="2">
    <location>
        <position position="101"/>
    </location>
</feature>
<reference evidence="2" key="1">
    <citation type="submission" date="2022-03" db="EMBL/GenBank/DDBJ databases">
        <title>Draft genome sequence of Aduncisulcus paluster, a free-living microaerophilic Fornicata.</title>
        <authorList>
            <person name="Yuyama I."/>
            <person name="Kume K."/>
            <person name="Tamura T."/>
            <person name="Inagaki Y."/>
            <person name="Hashimoto T."/>
        </authorList>
    </citation>
    <scope>NUCLEOTIDE SEQUENCE</scope>
    <source>
        <strain evidence="2">NY0171</strain>
    </source>
</reference>
<dbReference type="Proteomes" id="UP001057375">
    <property type="component" value="Unassembled WGS sequence"/>
</dbReference>
<dbReference type="Gene3D" id="3.40.980.10">
    <property type="entry name" value="MoaB/Mog-like domain"/>
    <property type="match status" value="1"/>
</dbReference>
<dbReference type="SUPFAM" id="SSF53218">
    <property type="entry name" value="Molybdenum cofactor biosynthesis proteins"/>
    <property type="match status" value="1"/>
</dbReference>
<accession>A0ABQ5K1X5</accession>
<dbReference type="InterPro" id="IPR001453">
    <property type="entry name" value="MoaB/Mog_dom"/>
</dbReference>
<dbReference type="Pfam" id="PF00994">
    <property type="entry name" value="MoCF_biosynth"/>
    <property type="match status" value="1"/>
</dbReference>
<protein>
    <submittedName>
        <fullName evidence="2">Competence/damage-inducible protein A</fullName>
    </submittedName>
</protein>
<comment type="caution">
    <text evidence="2">The sequence shown here is derived from an EMBL/GenBank/DDBJ whole genome shotgun (WGS) entry which is preliminary data.</text>
</comment>
<dbReference type="InterPro" id="IPR050101">
    <property type="entry name" value="CinA"/>
</dbReference>
<evidence type="ECO:0000259" key="1">
    <source>
        <dbReference type="SMART" id="SM00852"/>
    </source>
</evidence>
<keyword evidence="3" id="KW-1185">Reference proteome</keyword>
<proteinExistence type="predicted"/>
<dbReference type="EMBL" id="BQXS01007155">
    <property type="protein sequence ID" value="GKT25825.1"/>
    <property type="molecule type" value="Genomic_DNA"/>
</dbReference>
<dbReference type="InterPro" id="IPR036425">
    <property type="entry name" value="MoaB/Mog-like_dom_sf"/>
</dbReference>
<dbReference type="SMART" id="SM00852">
    <property type="entry name" value="MoCF_biosynth"/>
    <property type="match status" value="1"/>
</dbReference>
<name>A0ABQ5K1X5_9EUKA</name>
<feature type="domain" description="MoaB/Mog" evidence="1">
    <location>
        <begin position="4"/>
        <end position="101"/>
    </location>
</feature>
<evidence type="ECO:0000313" key="3">
    <source>
        <dbReference type="Proteomes" id="UP001057375"/>
    </source>
</evidence>
<evidence type="ECO:0000313" key="2">
    <source>
        <dbReference type="EMBL" id="GKT25825.1"/>
    </source>
</evidence>
<organism evidence="2 3">
    <name type="scientific">Aduncisulcus paluster</name>
    <dbReference type="NCBI Taxonomy" id="2918883"/>
    <lineage>
        <taxon>Eukaryota</taxon>
        <taxon>Metamonada</taxon>
        <taxon>Carpediemonas-like organisms</taxon>
        <taxon>Aduncisulcus</taxon>
    </lineage>
</organism>
<sequence>MKAAIIAVGTELLMGKVTNTNAVYLSSVLNELGVSVLYHITVGDNPKRLEDIVRSYFKEVDLIVTTGGLGPTQDDLTKGIISNTMGVNLILDKELERELES</sequence>
<gene>
    <name evidence="2" type="ORF">ADUPG1_004661</name>
</gene>